<dbReference type="eggNOG" id="COG3842">
    <property type="taxonomic scope" value="Bacteria"/>
</dbReference>
<keyword evidence="3" id="KW-0067">ATP-binding</keyword>
<dbReference type="PANTHER" id="PTHR42781:SF4">
    <property type="entry name" value="SPERMIDINE_PUTRESCINE IMPORT ATP-BINDING PROTEIN POTA"/>
    <property type="match status" value="1"/>
</dbReference>
<organism evidence="5 6">
    <name type="scientific">Psychroflexus gondwanensis ACAM 44</name>
    <dbReference type="NCBI Taxonomy" id="1189619"/>
    <lineage>
        <taxon>Bacteria</taxon>
        <taxon>Pseudomonadati</taxon>
        <taxon>Bacteroidota</taxon>
        <taxon>Flavobacteriia</taxon>
        <taxon>Flavobacteriales</taxon>
        <taxon>Flavobacteriaceae</taxon>
        <taxon>Psychroflexus</taxon>
    </lineage>
</organism>
<dbReference type="InterPro" id="IPR050093">
    <property type="entry name" value="ABC_SmlMolc_Importer"/>
</dbReference>
<evidence type="ECO:0000313" key="6">
    <source>
        <dbReference type="Proteomes" id="UP000012317"/>
    </source>
</evidence>
<dbReference type="STRING" id="1189619.pgond44_07265"/>
<dbReference type="GO" id="GO:0005524">
    <property type="term" value="F:ATP binding"/>
    <property type="evidence" value="ECO:0007669"/>
    <property type="project" value="UniProtKB-KW"/>
</dbReference>
<dbReference type="AlphaFoldDB" id="N1WLR5"/>
<dbReference type="Proteomes" id="UP000012317">
    <property type="component" value="Unassembled WGS sequence"/>
</dbReference>
<dbReference type="SMART" id="SM00382">
    <property type="entry name" value="AAA"/>
    <property type="match status" value="1"/>
</dbReference>
<protein>
    <submittedName>
        <fullName evidence="5">Solute uptake ABC-type transporter, ATP binding subunit</fullName>
    </submittedName>
</protein>
<dbReference type="RefSeq" id="WP_003439120.1">
    <property type="nucleotide sequence ID" value="NZ_APLF01000006.1"/>
</dbReference>
<proteinExistence type="predicted"/>
<dbReference type="PROSITE" id="PS50893">
    <property type="entry name" value="ABC_TRANSPORTER_2"/>
    <property type="match status" value="1"/>
</dbReference>
<reference evidence="5 6" key="1">
    <citation type="journal article" date="2014" name="Genome Biol. Evol.">
        <title>Extensive gene acquisition in the extremely psychrophilic bacterial species Psychroflexus torquis and the link to sea-ice ecosystem specialism.</title>
        <authorList>
            <person name="Feng S."/>
            <person name="Powell S.M."/>
            <person name="Wilson R."/>
            <person name="Bowman J.P."/>
        </authorList>
    </citation>
    <scope>NUCLEOTIDE SEQUENCE [LARGE SCALE GENOMIC DNA]</scope>
    <source>
        <strain evidence="5 6">ACAM 44</strain>
    </source>
</reference>
<feature type="domain" description="ABC transporter" evidence="4">
    <location>
        <begin position="2"/>
        <end position="234"/>
    </location>
</feature>
<dbReference type="InterPro" id="IPR003593">
    <property type="entry name" value="AAA+_ATPase"/>
</dbReference>
<dbReference type="InterPro" id="IPR003439">
    <property type="entry name" value="ABC_transporter-like_ATP-bd"/>
</dbReference>
<accession>N1WLR5</accession>
<gene>
    <name evidence="5" type="ORF">pgond44_07265</name>
</gene>
<dbReference type="InterPro" id="IPR017871">
    <property type="entry name" value="ABC_transporter-like_CS"/>
</dbReference>
<name>N1WLR5_9FLAO</name>
<dbReference type="GO" id="GO:0016887">
    <property type="term" value="F:ATP hydrolysis activity"/>
    <property type="evidence" value="ECO:0007669"/>
    <property type="project" value="InterPro"/>
</dbReference>
<dbReference type="EMBL" id="APLF01000006">
    <property type="protein sequence ID" value="EMY81231.1"/>
    <property type="molecule type" value="Genomic_DNA"/>
</dbReference>
<evidence type="ECO:0000259" key="4">
    <source>
        <dbReference type="PROSITE" id="PS50893"/>
    </source>
</evidence>
<sequence length="322" mass="36911">MLKVNDLSYFHENGQGISEINFELKTGDHLALIGESGCGKSTLIKAIYGLFDLDEGSIHWKNDRVLGPAHNLVPGFPSFKHLSQEFDLMPFTTSEENIQKYLSRETPQENKKRSDELVALFDLEDVKDQKVKTLSGGQKQRVAIAQVLAKPPGVVLLDEPFSHIDQFLKHQLRRRLFQFLKKEKIICIFATHDADDVLPFSDYTMVLKNGKPLDFRPTTEVYSKPKNFYCASLFGDVNLLDPKEFGLDSKTPEIIIYPHEIEIIQEGDFQAEVKSRYFKGSNYLVEMKYQSKSIFAISEVNLEKGSKVNFQFSQKRIYSRLN</sequence>
<dbReference type="PROSITE" id="PS00211">
    <property type="entry name" value="ABC_TRANSPORTER_1"/>
    <property type="match status" value="1"/>
</dbReference>
<evidence type="ECO:0000313" key="5">
    <source>
        <dbReference type="EMBL" id="EMY81231.1"/>
    </source>
</evidence>
<dbReference type="PANTHER" id="PTHR42781">
    <property type="entry name" value="SPERMIDINE/PUTRESCINE IMPORT ATP-BINDING PROTEIN POTA"/>
    <property type="match status" value="1"/>
</dbReference>
<keyword evidence="2" id="KW-0547">Nucleotide-binding</keyword>
<evidence type="ECO:0000256" key="1">
    <source>
        <dbReference type="ARBA" id="ARBA00022448"/>
    </source>
</evidence>
<dbReference type="Pfam" id="PF00005">
    <property type="entry name" value="ABC_tran"/>
    <property type="match status" value="1"/>
</dbReference>
<dbReference type="InterPro" id="IPR027417">
    <property type="entry name" value="P-loop_NTPase"/>
</dbReference>
<dbReference type="Gene3D" id="3.40.50.300">
    <property type="entry name" value="P-loop containing nucleotide triphosphate hydrolases"/>
    <property type="match status" value="1"/>
</dbReference>
<evidence type="ECO:0000256" key="3">
    <source>
        <dbReference type="ARBA" id="ARBA00022840"/>
    </source>
</evidence>
<evidence type="ECO:0000256" key="2">
    <source>
        <dbReference type="ARBA" id="ARBA00022741"/>
    </source>
</evidence>
<keyword evidence="1" id="KW-0813">Transport</keyword>
<comment type="caution">
    <text evidence="5">The sequence shown here is derived from an EMBL/GenBank/DDBJ whole genome shotgun (WGS) entry which is preliminary data.</text>
</comment>
<keyword evidence="6" id="KW-1185">Reference proteome</keyword>
<dbReference type="SUPFAM" id="SSF52540">
    <property type="entry name" value="P-loop containing nucleoside triphosphate hydrolases"/>
    <property type="match status" value="1"/>
</dbReference>